<reference evidence="9 10" key="1">
    <citation type="submission" date="2021-05" db="EMBL/GenBank/DDBJ databases">
        <title>Phylogenetic classification of ten novel species belonging to the genus Bifidobacterium comprising B. colchicus sp. nov., B. abeli sp. nov., B. bicoloris sp. nov., B. guerezis sp. nov., B. rosaliae sp. nov., B. santillanensis sp. nov., B. argentati sp. nov., B. amazzoni sp. nov., B. pluviali sp. nov., and B. pinnaculum sp. nov.</title>
        <authorList>
            <person name="Lugli G.A."/>
            <person name="Ruiz Garcia L."/>
            <person name="Margolles A."/>
            <person name="Ventura M."/>
        </authorList>
    </citation>
    <scope>NUCLEOTIDE SEQUENCE [LARGE SCALE GENOMIC DNA]</scope>
    <source>
        <strain evidence="9 10">6T3</strain>
    </source>
</reference>
<organism evidence="9 10">
    <name type="scientific">Bifidobacterium phasiani</name>
    <dbReference type="NCBI Taxonomy" id="2834431"/>
    <lineage>
        <taxon>Bacteria</taxon>
        <taxon>Bacillati</taxon>
        <taxon>Actinomycetota</taxon>
        <taxon>Actinomycetes</taxon>
        <taxon>Bifidobacteriales</taxon>
        <taxon>Bifidobacteriaceae</taxon>
        <taxon>Bifidobacterium</taxon>
    </lineage>
</organism>
<evidence type="ECO:0000313" key="9">
    <source>
        <dbReference type="EMBL" id="MBW3082041.1"/>
    </source>
</evidence>
<comment type="caution">
    <text evidence="9">The sequence shown here is derived from an EMBL/GenBank/DDBJ whole genome shotgun (WGS) entry which is preliminary data.</text>
</comment>
<keyword evidence="3" id="KW-0326">Glycosidase</keyword>
<keyword evidence="10" id="KW-1185">Reference proteome</keyword>
<evidence type="ECO:0000256" key="3">
    <source>
        <dbReference type="ARBA" id="ARBA00023295"/>
    </source>
</evidence>
<evidence type="ECO:0000256" key="1">
    <source>
        <dbReference type="ARBA" id="ARBA00007401"/>
    </source>
</evidence>
<dbReference type="Pfam" id="PF00703">
    <property type="entry name" value="Glyco_hydro_2"/>
    <property type="match status" value="1"/>
</dbReference>
<dbReference type="Proteomes" id="UP000812844">
    <property type="component" value="Unassembled WGS sequence"/>
</dbReference>
<evidence type="ECO:0000259" key="4">
    <source>
        <dbReference type="Pfam" id="PF00703"/>
    </source>
</evidence>
<dbReference type="Pfam" id="PF02836">
    <property type="entry name" value="Glyco_hydro_2_C"/>
    <property type="match status" value="1"/>
</dbReference>
<dbReference type="RefSeq" id="WP_219079772.1">
    <property type="nucleotide sequence ID" value="NZ_JAHBBD010000002.1"/>
</dbReference>
<evidence type="ECO:0000259" key="5">
    <source>
        <dbReference type="Pfam" id="PF02836"/>
    </source>
</evidence>
<feature type="domain" description="Glycoside hydrolase family 2" evidence="7">
    <location>
        <begin position="782"/>
        <end position="851"/>
    </location>
</feature>
<evidence type="ECO:0000256" key="2">
    <source>
        <dbReference type="ARBA" id="ARBA00022801"/>
    </source>
</evidence>
<feature type="domain" description="Glycoside hydrolase family 2 catalytic" evidence="5">
    <location>
        <begin position="297"/>
        <end position="468"/>
    </location>
</feature>
<feature type="domain" description="Glycoside hydrolase family 2 immunoglobulin-like beta-sandwich" evidence="4">
    <location>
        <begin position="178"/>
        <end position="288"/>
    </location>
</feature>
<dbReference type="Pfam" id="PF16355">
    <property type="entry name" value="DUF4982"/>
    <property type="match status" value="1"/>
</dbReference>
<dbReference type="PANTHER" id="PTHR42732">
    <property type="entry name" value="BETA-GALACTOSIDASE"/>
    <property type="match status" value="1"/>
</dbReference>
<feature type="domain" description="Beta-mannosidase-like galactose-binding" evidence="8">
    <location>
        <begin position="46"/>
        <end position="129"/>
    </location>
</feature>
<evidence type="ECO:0000259" key="6">
    <source>
        <dbReference type="Pfam" id="PF16355"/>
    </source>
</evidence>
<dbReference type="InterPro" id="IPR032311">
    <property type="entry name" value="DUF4982"/>
</dbReference>
<dbReference type="PANTHER" id="PTHR42732:SF1">
    <property type="entry name" value="BETA-MANNOSIDASE"/>
    <property type="match status" value="1"/>
</dbReference>
<evidence type="ECO:0000259" key="7">
    <source>
        <dbReference type="Pfam" id="PF18565"/>
    </source>
</evidence>
<gene>
    <name evidence="9" type="ORF">KIH73_01350</name>
</gene>
<dbReference type="InterPro" id="IPR006102">
    <property type="entry name" value="Ig-like_GH2"/>
</dbReference>
<feature type="domain" description="DUF4982" evidence="6">
    <location>
        <begin position="674"/>
        <end position="731"/>
    </location>
</feature>
<dbReference type="Pfam" id="PF22666">
    <property type="entry name" value="Glyco_hydro_2_N2"/>
    <property type="match status" value="1"/>
</dbReference>
<comment type="similarity">
    <text evidence="1">Belongs to the glycosyl hydrolase 2 family.</text>
</comment>
<dbReference type="EMBL" id="JAHBBD010000002">
    <property type="protein sequence ID" value="MBW3082041.1"/>
    <property type="molecule type" value="Genomic_DNA"/>
</dbReference>
<keyword evidence="2" id="KW-0378">Hydrolase</keyword>
<dbReference type="InterPro" id="IPR040605">
    <property type="entry name" value="Glyco_hydro2_dom5"/>
</dbReference>
<evidence type="ECO:0000259" key="8">
    <source>
        <dbReference type="Pfam" id="PF22666"/>
    </source>
</evidence>
<evidence type="ECO:0000313" key="10">
    <source>
        <dbReference type="Proteomes" id="UP000812844"/>
    </source>
</evidence>
<dbReference type="Pfam" id="PF18565">
    <property type="entry name" value="Glyco_hydro2_C5"/>
    <property type="match status" value="1"/>
</dbReference>
<protein>
    <submittedName>
        <fullName evidence="9">DUF4982 domain-containing protein</fullName>
    </submittedName>
</protein>
<proteinExistence type="inferred from homology"/>
<dbReference type="InterPro" id="IPR054593">
    <property type="entry name" value="Beta-mannosidase-like_N2"/>
</dbReference>
<accession>A0ABS6W6C7</accession>
<dbReference type="InterPro" id="IPR006103">
    <property type="entry name" value="Glyco_hydro_2_cat"/>
</dbReference>
<sequence length="890" mass="96197">MQAIDFNDGWSYRHLDATDEPFTPVRLPHDAMIGEPRSESAASGINAGWFEGRDYEYVRPFTPDDSMAGKRLVLEFEGVYHNAEVWVDGGRLAFRPYGYTNFRVDVTEACAAPRADGGDHEIRVIARNADQPNSRWYSGAGIYRPVTLWVGDAGHIVPDGITVSTVSLDRADASAALADAVIEVSVETSASGTVSIDVVDDEGTVVASADAATRDILDVGRGGEPGVVPAGALQAASDAGASAVAVTRIDLAGVRPWDCEHPNLYRCVARFAGRDGSRDESTATFGVRTLSWGHDGLLVNGRRVIIQGACIHHDNGVLGACAYVDAEERKIRLLKECGYNAVRSAHNPCSRALLDACDRLGVLIMDEYIDHWYIHKTQHDYVEYFDAWWRRDLADMVRKDRTHPSVVMYSTGNEVSETAQPKGVALTRRLTEYLHGLDATRPVTCGINIFFNFLSSIGMGVYSDDKAAKEAAEAERRRAAGEEQKKGKAVGSQFFNDMAGMLGADFMKTGATLPFCDWKTRDAFAAMDVAGYNYGIKRYRHDLKRYPDRLILGSETFCSDAYRFRELAKREPRLIGDFVWAGMDYLGEVGVGAWEYADYAPQFSGFGWLTAGSGRLDLTGRPLGEALYTRVALEAAPGPYIAVCPVNHTGDKHSPSAWKMSNAIASWSWNGCEGRRADVEVYARAASVALLLNGREVGRKTMRDDCIARFACTWEPGTIEAVSYDESGHEIGRHRLTSAGDDTVLAAEVESANGRLTSAAFAGMSGGDAVDPADAVVSPGRLCVVRLRYTDRNGTTKPLERGTITVDVDGGRLLGLGCAAPYDLDSFVDDETDTYYGEALAVVEAARGAGGVPGVSDAFDVSAVSDASGATVTLTATDGTHTATVSIPVR</sequence>
<dbReference type="InterPro" id="IPR051913">
    <property type="entry name" value="GH2_Domain-Containing"/>
</dbReference>
<name>A0ABS6W6C7_9BIFI</name>